<gene>
    <name evidence="2" type="ORF">DPX39_100083900</name>
</gene>
<evidence type="ECO:0000313" key="3">
    <source>
        <dbReference type="Proteomes" id="UP000266743"/>
    </source>
</evidence>
<dbReference type="PANTHER" id="PTHR47219:SF9">
    <property type="entry name" value="GTPASE ACTIVATING PROTEIN AND CENTROSOME-ASSOCIATED, ISOFORM B"/>
    <property type="match status" value="1"/>
</dbReference>
<dbReference type="PANTHER" id="PTHR47219">
    <property type="entry name" value="RAB GTPASE-ACTIVATING PROTEIN 1-LIKE"/>
    <property type="match status" value="1"/>
</dbReference>
<dbReference type="InterPro" id="IPR035969">
    <property type="entry name" value="Rab-GAP_TBC_sf"/>
</dbReference>
<reference evidence="2 3" key="1">
    <citation type="submission" date="2018-09" db="EMBL/GenBank/DDBJ databases">
        <title>whole genome sequence of T. equiperdum IVM-t1 strain.</title>
        <authorList>
            <person name="Suganuma K."/>
        </authorList>
    </citation>
    <scope>NUCLEOTIDE SEQUENCE [LARGE SCALE GENOMIC DNA]</scope>
    <source>
        <strain evidence="2 3">IVM-t1</strain>
    </source>
</reference>
<dbReference type="InterPro" id="IPR050302">
    <property type="entry name" value="Rab_GAP_TBC_domain"/>
</dbReference>
<dbReference type="AlphaFoldDB" id="A0A3L6L014"/>
<organism evidence="2 3">
    <name type="scientific">Trypanosoma brucei equiperdum</name>
    <dbReference type="NCBI Taxonomy" id="630700"/>
    <lineage>
        <taxon>Eukaryota</taxon>
        <taxon>Discoba</taxon>
        <taxon>Euglenozoa</taxon>
        <taxon>Kinetoplastea</taxon>
        <taxon>Metakinetoplastina</taxon>
        <taxon>Trypanosomatida</taxon>
        <taxon>Trypanosomatidae</taxon>
        <taxon>Trypanosoma</taxon>
    </lineage>
</organism>
<accession>A0A3L6L014</accession>
<dbReference type="GO" id="GO:0031267">
    <property type="term" value="F:small GTPase binding"/>
    <property type="evidence" value="ECO:0007669"/>
    <property type="project" value="TreeGrafter"/>
</dbReference>
<dbReference type="Pfam" id="PF00566">
    <property type="entry name" value="RabGAP-TBC"/>
    <property type="match status" value="1"/>
</dbReference>
<comment type="caution">
    <text evidence="2">The sequence shown here is derived from an EMBL/GenBank/DDBJ whole genome shotgun (WGS) entry which is preliminary data.</text>
</comment>
<evidence type="ECO:0000259" key="1">
    <source>
        <dbReference type="Pfam" id="PF00566"/>
    </source>
</evidence>
<evidence type="ECO:0000313" key="2">
    <source>
        <dbReference type="EMBL" id="RHW69388.1"/>
    </source>
</evidence>
<proteinExistence type="predicted"/>
<dbReference type="InterPro" id="IPR000195">
    <property type="entry name" value="Rab-GAP-TBC_dom"/>
</dbReference>
<feature type="domain" description="Rab-GAP TBC" evidence="1">
    <location>
        <begin position="258"/>
        <end position="422"/>
    </location>
</feature>
<dbReference type="GO" id="GO:0005096">
    <property type="term" value="F:GTPase activator activity"/>
    <property type="evidence" value="ECO:0007669"/>
    <property type="project" value="TreeGrafter"/>
</dbReference>
<sequence length="530" mass="60228">MINNGLEADKPRTLKEFAETTGLKMEQAKKCFDGFGGYAPALASFAQSYTTLPDNFFEDKERAVKNAAVINAELKLIYKRAREIKERSGEGDKDVWGSYYKHLATLAPKQQEKQPPSAPPQPTEPPKSIFGFCSAAFPTQSPATVNFGFGEAPVNSTGSQTFGKPNFQGFGQAAKPVEKTNDKPRTEQVKYCKPKHFTGPFFDMPLFWEEEVEALCPLLNLNGGFLEENRGGLRGRLERWVTKASFYRQPVQYIEIDDEDEETVRVIIKDADRTFFHPDHRKKFVSFLNAMSHEFKAYGQAMSYLAGICLLVLNEEETAAVLRFVSKEYIPGHWAAEAVGFATSAWVVEHFMKRKFPDVAKHLEDLKFWPDTYLQKILTGLCVHVLSFKDLFVFLDLFIDGGINFLIKFCLAVVERFRSSILRVKSANDANTLYEIMRLDSKVTDSNDIKEILQRVRLMELGDEELSIDVLRSKAFDEHVAPRLQRAPKTEAFEPCEVCNERKPKWWNEDIGAVCTECKEAAPGLTYTKY</sequence>
<dbReference type="Proteomes" id="UP000266743">
    <property type="component" value="Chromosome 10"/>
</dbReference>
<dbReference type="SUPFAM" id="SSF47923">
    <property type="entry name" value="Ypt/Rab-GAP domain of gyp1p"/>
    <property type="match status" value="2"/>
</dbReference>
<name>A0A3L6L014_9TRYP</name>
<protein>
    <submittedName>
        <fullName evidence="2">GTPase activating protein</fullName>
    </submittedName>
</protein>
<dbReference type="Gene3D" id="1.10.472.80">
    <property type="entry name" value="Ypt/Rab-GAP domain of gyp1p, domain 3"/>
    <property type="match status" value="1"/>
</dbReference>
<dbReference type="EMBL" id="QSBY01000010">
    <property type="protein sequence ID" value="RHW69388.1"/>
    <property type="molecule type" value="Genomic_DNA"/>
</dbReference>